<comment type="caution">
    <text evidence="3">The sequence shown here is derived from an EMBL/GenBank/DDBJ whole genome shotgun (WGS) entry which is preliminary data.</text>
</comment>
<evidence type="ECO:0000259" key="2">
    <source>
        <dbReference type="Pfam" id="PF16220"/>
    </source>
</evidence>
<dbReference type="Gene3D" id="2.60.120.1440">
    <property type="match status" value="1"/>
</dbReference>
<proteinExistence type="predicted"/>
<evidence type="ECO:0000313" key="3">
    <source>
        <dbReference type="EMBL" id="TXK83220.1"/>
    </source>
</evidence>
<name>A0A5C8M778_9GAMM</name>
<evidence type="ECO:0000259" key="1">
    <source>
        <dbReference type="Pfam" id="PF04773"/>
    </source>
</evidence>
<organism evidence="3 4">
    <name type="scientific">Rheinheimera tangshanensis</name>
    <dbReference type="NCBI Taxonomy" id="400153"/>
    <lineage>
        <taxon>Bacteria</taxon>
        <taxon>Pseudomonadati</taxon>
        <taxon>Pseudomonadota</taxon>
        <taxon>Gammaproteobacteria</taxon>
        <taxon>Chromatiales</taxon>
        <taxon>Chromatiaceae</taxon>
        <taxon>Rheinheimera</taxon>
    </lineage>
</organism>
<evidence type="ECO:0000313" key="4">
    <source>
        <dbReference type="Proteomes" id="UP000321814"/>
    </source>
</evidence>
<dbReference type="PIRSF" id="PIRSF018266">
    <property type="entry name" value="FecR"/>
    <property type="match status" value="1"/>
</dbReference>
<dbReference type="PANTHER" id="PTHR30273:SF2">
    <property type="entry name" value="PROTEIN FECR"/>
    <property type="match status" value="1"/>
</dbReference>
<dbReference type="Pfam" id="PF16220">
    <property type="entry name" value="DUF4880"/>
    <property type="match status" value="1"/>
</dbReference>
<accession>A0A5C8M778</accession>
<gene>
    <name evidence="3" type="ORF">FU839_02815</name>
</gene>
<sequence>MSPILSEEEKLNSKEQAEQELYLQAASWVEKLASGELDSLSKRRFSHWLEADPKHAELLHSMIKTWQDPALTKALAAYQPSPFKRWQLSFAPLLKLKWPKFQLAGAAMAFSSVLVMLLYLDKGSLFSSPAPYELKTAQASSMQQELDDGSVVDIAPESQLTVFFTANKRQVLQGHGAAYFAVAKDKQRPFEVRLDQASVVAVGTEFNIDRDPDLIDITVYEGAVQVQANAAGPSVLLKSGERIRIQQHKLSEVQKVNLQQLVDWRSGWIEIENETLAYLLHRLNRSTLVPVSASAEVADLRVAGRFELANTQQTLSALTEAYGLTLQQSSSGIRLSRSE</sequence>
<dbReference type="InterPro" id="IPR012373">
    <property type="entry name" value="Ferrdict_sens_TM"/>
</dbReference>
<protein>
    <submittedName>
        <fullName evidence="3">DUF4880 domain-containing protein</fullName>
    </submittedName>
</protein>
<dbReference type="Pfam" id="PF04773">
    <property type="entry name" value="FecR"/>
    <property type="match status" value="1"/>
</dbReference>
<dbReference type="InterPro" id="IPR032623">
    <property type="entry name" value="FecR_N"/>
</dbReference>
<dbReference type="Proteomes" id="UP000321814">
    <property type="component" value="Unassembled WGS sequence"/>
</dbReference>
<dbReference type="PANTHER" id="PTHR30273">
    <property type="entry name" value="PERIPLASMIC SIGNAL SENSOR AND SIGMA FACTOR ACTIVATOR FECR-RELATED"/>
    <property type="match status" value="1"/>
</dbReference>
<dbReference type="Gene3D" id="3.55.50.30">
    <property type="match status" value="1"/>
</dbReference>
<dbReference type="EMBL" id="VRLR01000001">
    <property type="protein sequence ID" value="TXK83220.1"/>
    <property type="molecule type" value="Genomic_DNA"/>
</dbReference>
<feature type="domain" description="FecR protein" evidence="1">
    <location>
        <begin position="134"/>
        <end position="225"/>
    </location>
</feature>
<dbReference type="OrthoDB" id="9771237at2"/>
<dbReference type="AlphaFoldDB" id="A0A5C8M778"/>
<reference evidence="3 4" key="1">
    <citation type="submission" date="2019-08" db="EMBL/GenBank/DDBJ databases">
        <title>Draft genome analysis of Rheinheimera tangshanensis isolated from the roots of fresh rice plants (Oryza sativa).</title>
        <authorList>
            <person name="Yu Q."/>
            <person name="Qi Y."/>
            <person name="Zhang H."/>
            <person name="Pu J."/>
        </authorList>
    </citation>
    <scope>NUCLEOTIDE SEQUENCE [LARGE SCALE GENOMIC DNA]</scope>
    <source>
        <strain evidence="3 4">JA3-B52</strain>
    </source>
</reference>
<dbReference type="GO" id="GO:0016989">
    <property type="term" value="F:sigma factor antagonist activity"/>
    <property type="evidence" value="ECO:0007669"/>
    <property type="project" value="TreeGrafter"/>
</dbReference>
<feature type="domain" description="FecR N-terminal" evidence="2">
    <location>
        <begin position="24"/>
        <end position="57"/>
    </location>
</feature>
<keyword evidence="4" id="KW-1185">Reference proteome</keyword>
<dbReference type="InterPro" id="IPR006860">
    <property type="entry name" value="FecR"/>
</dbReference>